<proteinExistence type="predicted"/>
<feature type="region of interest" description="Disordered" evidence="1">
    <location>
        <begin position="216"/>
        <end position="251"/>
    </location>
</feature>
<accession>A0A7S6UEW3</accession>
<dbReference type="SUPFAM" id="SSF101874">
    <property type="entry name" value="YceI-like"/>
    <property type="match status" value="1"/>
</dbReference>
<dbReference type="Proteomes" id="UP000594059">
    <property type="component" value="Chromosome"/>
</dbReference>
<reference evidence="4 5" key="1">
    <citation type="submission" date="2020-10" db="EMBL/GenBank/DDBJ databases">
        <title>complete genome sequencing of Lysobacter sp. H21R20.</title>
        <authorList>
            <person name="Bae J.-W."/>
            <person name="Lee S.-Y."/>
        </authorList>
    </citation>
    <scope>NUCLEOTIDE SEQUENCE [LARGE SCALE GENOMIC DNA]</scope>
    <source>
        <strain evidence="4 5">H21R20</strain>
    </source>
</reference>
<dbReference type="Pfam" id="PF04264">
    <property type="entry name" value="YceI"/>
    <property type="match status" value="1"/>
</dbReference>
<evidence type="ECO:0000259" key="3">
    <source>
        <dbReference type="SMART" id="SM00867"/>
    </source>
</evidence>
<dbReference type="KEGG" id="lcic:INQ41_10310"/>
<dbReference type="PANTHER" id="PTHR34406:SF1">
    <property type="entry name" value="PROTEIN YCEI"/>
    <property type="match status" value="1"/>
</dbReference>
<name>A0A7S6UEW3_9GAMM</name>
<dbReference type="InterPro" id="IPR007372">
    <property type="entry name" value="Lipid/polyisoprenoid-bd_YceI"/>
</dbReference>
<dbReference type="EMBL" id="CP063656">
    <property type="protein sequence ID" value="QOW19042.1"/>
    <property type="molecule type" value="Genomic_DNA"/>
</dbReference>
<dbReference type="InterPro" id="IPR036761">
    <property type="entry name" value="TTHA0802/YceI-like_sf"/>
</dbReference>
<keyword evidence="2" id="KW-0732">Signal</keyword>
<gene>
    <name evidence="4" type="ORF">INQ41_10310</name>
</gene>
<evidence type="ECO:0000313" key="5">
    <source>
        <dbReference type="Proteomes" id="UP000594059"/>
    </source>
</evidence>
<evidence type="ECO:0000313" key="4">
    <source>
        <dbReference type="EMBL" id="QOW19042.1"/>
    </source>
</evidence>
<evidence type="ECO:0000256" key="2">
    <source>
        <dbReference type="SAM" id="SignalP"/>
    </source>
</evidence>
<organism evidence="4 5">
    <name type="scientific">Novilysobacter ciconiae</name>
    <dbReference type="NCBI Taxonomy" id="2781022"/>
    <lineage>
        <taxon>Bacteria</taxon>
        <taxon>Pseudomonadati</taxon>
        <taxon>Pseudomonadota</taxon>
        <taxon>Gammaproteobacteria</taxon>
        <taxon>Lysobacterales</taxon>
        <taxon>Lysobacteraceae</taxon>
        <taxon>Novilysobacter</taxon>
    </lineage>
</organism>
<feature type="domain" description="Lipid/polyisoprenoid-binding YceI-like" evidence="3">
    <location>
        <begin position="51"/>
        <end position="216"/>
    </location>
</feature>
<feature type="chain" id="PRO_5033015275" evidence="2">
    <location>
        <begin position="47"/>
        <end position="251"/>
    </location>
</feature>
<feature type="compositionally biased region" description="Pro residues" evidence="1">
    <location>
        <begin position="227"/>
        <end position="240"/>
    </location>
</feature>
<protein>
    <submittedName>
        <fullName evidence="4">YceI family protein</fullName>
    </submittedName>
</protein>
<sequence length="251" mass="26732">MHGKPSFPSTRYRHRTTGTAERGLAPLCRFAPALACLLAVAAPASARDAPTWNLDPVHTRVMFVVSHAGFSQALGTVSGSTGTLVFDPDDWQRTRLQASVPLARADLGDPDWNRAVLAPRLLDVEAYPAASFTSDSAVASDSGGIRVCGELSLHGVTRPLCMDVTVNAVKRHPMPPFRRTAGFSATAVLSRSDFGITAWPSVIGDEVTIRIEAEAVRSRAAGRPPEPEPPSEPQPQLTPEPEPEPVSGALQ</sequence>
<dbReference type="Gene3D" id="2.40.128.110">
    <property type="entry name" value="Lipid/polyisoprenoid-binding, YceI-like"/>
    <property type="match status" value="1"/>
</dbReference>
<evidence type="ECO:0000256" key="1">
    <source>
        <dbReference type="SAM" id="MobiDB-lite"/>
    </source>
</evidence>
<feature type="signal peptide" evidence="2">
    <location>
        <begin position="1"/>
        <end position="46"/>
    </location>
</feature>
<dbReference type="AlphaFoldDB" id="A0A7S6UEW3"/>
<keyword evidence="5" id="KW-1185">Reference proteome</keyword>
<dbReference type="PANTHER" id="PTHR34406">
    <property type="entry name" value="PROTEIN YCEI"/>
    <property type="match status" value="1"/>
</dbReference>
<dbReference type="SMART" id="SM00867">
    <property type="entry name" value="YceI"/>
    <property type="match status" value="1"/>
</dbReference>